<name>F0VP79_NEOCL</name>
<dbReference type="Pfam" id="PF02872">
    <property type="entry name" value="5_nucleotid_C"/>
    <property type="match status" value="1"/>
</dbReference>
<dbReference type="AlphaFoldDB" id="F0VP79"/>
<feature type="region of interest" description="Disordered" evidence="4">
    <location>
        <begin position="353"/>
        <end position="372"/>
    </location>
</feature>
<evidence type="ECO:0000256" key="1">
    <source>
        <dbReference type="ARBA" id="ARBA00006654"/>
    </source>
</evidence>
<dbReference type="VEuPathDB" id="ToxoDB:NCLIV_059500"/>
<feature type="compositionally biased region" description="Polar residues" evidence="4">
    <location>
        <begin position="55"/>
        <end position="65"/>
    </location>
</feature>
<evidence type="ECO:0000259" key="5">
    <source>
        <dbReference type="Pfam" id="PF00149"/>
    </source>
</evidence>
<reference evidence="7" key="2">
    <citation type="submission" date="2011-03" db="EMBL/GenBank/DDBJ databases">
        <title>Comparative genomics and transcriptomics of Neospora caninum and Toxoplasma gondii.</title>
        <authorList>
            <person name="Reid A.J."/>
            <person name="Sohal A."/>
            <person name="Harris D."/>
            <person name="Quail M."/>
            <person name="Sanders M."/>
            <person name="Berriman M."/>
            <person name="Wastling J.M."/>
            <person name="Pain A."/>
        </authorList>
    </citation>
    <scope>NUCLEOTIDE SEQUENCE</scope>
    <source>
        <strain evidence="7">Liverpool</strain>
    </source>
</reference>
<sequence length="713" mass="78052">MPFGSSVEGAAPPDGDSVWRGSAETENNGAFVVGSGKTQGGAHDSVEVDVGKISPLSTKDSSYQSLVGKGGPASDGVEAGDVGDGRGVCTEHAEREGREEQPGEDAGTAKLRIIHFNDVYNVFPMPGGLGGGAASFYTGVREKGGSDCLLLFSGDIFSPASLSEASKGRQMAELLNYLDVHTSCYGNHDLDFGWEWLELLAGTTKCKWVMSNARSKSGGGILANAQRYRIFEWGTTQRVVVGVMALIEEDWIDTLNVPDQNEILYQDFVEAGREMVELFRRRGCDLVIALTHMRWNNDEKLAREVDGIDLILGGHDHAYETKLVNGKAVIKSGSDFREFSSITLTSKLHIREQGTSHPTGFSADRRPPSPRLDECAAKRKRLACSVSNDGGMAVDGASAGKQGGCGEPTVDSGCCSMTGHGRNKNDVIDGIHTQETQPAKVWSSGRWWVSCEKVCVTADRFPADDGVMEMLIRYQTTYRNTQGGVIGAFPVMLETRFCEVRTRECNSGSWVADLMREYYGADIALYNSGGIRSDCVFAEGEVVTDETLHALFSGIRKLCVIGVRGNLLKSILETSVSRWPQLEGRFLHISGLRFVFDGYASVDKRVVEDQIKILSRETGEWGPVDQDKVYSVATATFLACGGDGLSMLVDCPTLPSPGRDIRDLSVLARLWFCRQHGKSGFEDVEEVPPHECEWIDRVHMRDENHPDWRIRRL</sequence>
<dbReference type="Proteomes" id="UP000007494">
    <property type="component" value="Chromosome XI"/>
</dbReference>
<accession>F0VP79</accession>
<keyword evidence="2" id="KW-0732">Signal</keyword>
<feature type="compositionally biased region" description="Basic and acidic residues" evidence="4">
    <location>
        <begin position="89"/>
        <end position="101"/>
    </location>
</feature>
<dbReference type="GO" id="GO:0000166">
    <property type="term" value="F:nucleotide binding"/>
    <property type="evidence" value="ECO:0007669"/>
    <property type="project" value="UniProtKB-KW"/>
</dbReference>
<dbReference type="PANTHER" id="PTHR11575:SF48">
    <property type="entry name" value="5'-NUCLEOTIDASE"/>
    <property type="match status" value="1"/>
</dbReference>
<dbReference type="OMA" id="WLATINS"/>
<keyword evidence="9" id="KW-1185">Reference proteome</keyword>
<dbReference type="EMBL" id="LN714486">
    <property type="protein sequence ID" value="CEL70263.1"/>
    <property type="molecule type" value="Genomic_DNA"/>
</dbReference>
<dbReference type="SUPFAM" id="SSF55816">
    <property type="entry name" value="5'-nucleotidase (syn. UDP-sugar hydrolase), C-terminal domain"/>
    <property type="match status" value="1"/>
</dbReference>
<dbReference type="Pfam" id="PF00149">
    <property type="entry name" value="Metallophos"/>
    <property type="match status" value="1"/>
</dbReference>
<dbReference type="OrthoDB" id="10252235at2759"/>
<dbReference type="InterPro" id="IPR006179">
    <property type="entry name" value="5_nucleotidase/apyrase"/>
</dbReference>
<dbReference type="Gene3D" id="3.60.21.10">
    <property type="match status" value="1"/>
</dbReference>
<feature type="domain" description="Calcineurin-like phosphoesterase" evidence="5">
    <location>
        <begin position="112"/>
        <end position="319"/>
    </location>
</feature>
<comment type="similarity">
    <text evidence="1 3">Belongs to the 5'-nucleotidase family.</text>
</comment>
<dbReference type="InParanoid" id="F0VP79"/>
<evidence type="ECO:0000256" key="2">
    <source>
        <dbReference type="ARBA" id="ARBA00022729"/>
    </source>
</evidence>
<dbReference type="RefSeq" id="XP_003885553.1">
    <property type="nucleotide sequence ID" value="XM_003885504.1"/>
</dbReference>
<evidence type="ECO:0000313" key="7">
    <source>
        <dbReference type="EMBL" id="CBZ55525.1"/>
    </source>
</evidence>
<organism evidence="7 9">
    <name type="scientific">Neospora caninum (strain Liverpool)</name>
    <dbReference type="NCBI Taxonomy" id="572307"/>
    <lineage>
        <taxon>Eukaryota</taxon>
        <taxon>Sar</taxon>
        <taxon>Alveolata</taxon>
        <taxon>Apicomplexa</taxon>
        <taxon>Conoidasida</taxon>
        <taxon>Coccidia</taxon>
        <taxon>Eucoccidiorida</taxon>
        <taxon>Eimeriorina</taxon>
        <taxon>Sarcocystidae</taxon>
        <taxon>Neospora</taxon>
    </lineage>
</organism>
<feature type="compositionally biased region" description="Basic and acidic residues" evidence="4">
    <location>
        <begin position="363"/>
        <end position="372"/>
    </location>
</feature>
<evidence type="ECO:0000313" key="8">
    <source>
        <dbReference type="EMBL" id="CEL70263.1"/>
    </source>
</evidence>
<dbReference type="PRINTS" id="PR01607">
    <property type="entry name" value="APYRASEFAMLY"/>
</dbReference>
<dbReference type="InterPro" id="IPR036907">
    <property type="entry name" value="5'-Nucleotdase_C_sf"/>
</dbReference>
<evidence type="ECO:0000256" key="4">
    <source>
        <dbReference type="SAM" id="MobiDB-lite"/>
    </source>
</evidence>
<dbReference type="InterPro" id="IPR008334">
    <property type="entry name" value="5'-Nucleotdase_C"/>
</dbReference>
<dbReference type="InterPro" id="IPR029052">
    <property type="entry name" value="Metallo-depent_PP-like"/>
</dbReference>
<evidence type="ECO:0000313" key="9">
    <source>
        <dbReference type="Proteomes" id="UP000007494"/>
    </source>
</evidence>
<reference evidence="9" key="3">
    <citation type="journal article" date="2012" name="PLoS Pathog.">
        <title>Comparative genomics of the apicomplexan parasites Toxoplasma gondii and Neospora caninum: Coccidia differing in host range and transmission strategy.</title>
        <authorList>
            <person name="Reid A.J."/>
            <person name="Vermont S.J."/>
            <person name="Cotton J.A."/>
            <person name="Harris D."/>
            <person name="Hill-Cawthorne G.A."/>
            <person name="Konen-Waisman S."/>
            <person name="Latham S.M."/>
            <person name="Mourier T."/>
            <person name="Norton R."/>
            <person name="Quail M.A."/>
            <person name="Sanders M."/>
            <person name="Shanmugam D."/>
            <person name="Sohal A."/>
            <person name="Wasmuth J.D."/>
            <person name="Brunk B."/>
            <person name="Grigg M.E."/>
            <person name="Howard J.C."/>
            <person name="Parkinson J."/>
            <person name="Roos D.S."/>
            <person name="Trees A.J."/>
            <person name="Berriman M."/>
            <person name="Pain A."/>
            <person name="Wastling J.M."/>
        </authorList>
    </citation>
    <scope>NUCLEOTIDE SEQUENCE [LARGE SCALE GENOMIC DNA]</scope>
    <source>
        <strain evidence="9">Liverpool</strain>
    </source>
</reference>
<dbReference type="GO" id="GO:0009166">
    <property type="term" value="P:nucleotide catabolic process"/>
    <property type="evidence" value="ECO:0007669"/>
    <property type="project" value="InterPro"/>
</dbReference>
<dbReference type="Gene3D" id="3.90.780.10">
    <property type="entry name" value="5'-Nucleotidase, C-terminal domain"/>
    <property type="match status" value="1"/>
</dbReference>
<dbReference type="PANTHER" id="PTHR11575">
    <property type="entry name" value="5'-NUCLEOTIDASE-RELATED"/>
    <property type="match status" value="1"/>
</dbReference>
<evidence type="ECO:0000256" key="3">
    <source>
        <dbReference type="RuleBase" id="RU362119"/>
    </source>
</evidence>
<feature type="region of interest" description="Disordered" evidence="4">
    <location>
        <begin position="1"/>
        <end position="107"/>
    </location>
</feature>
<gene>
    <name evidence="8" type="ORF">BN1204_059500</name>
    <name evidence="7" type="ORF">NCLIV_059500</name>
</gene>
<keyword evidence="3" id="KW-0378">Hydrolase</keyword>
<dbReference type="GeneID" id="13440938"/>
<dbReference type="InterPro" id="IPR004843">
    <property type="entry name" value="Calcineurin-like_PHP"/>
</dbReference>
<reference evidence="8" key="4">
    <citation type="journal article" date="2015" name="PLoS ONE">
        <title>Comprehensive Evaluation of Toxoplasma gondii VEG and Neospora caninum LIV Genomes with Tachyzoite Stage Transcriptome and Proteome Defines Novel Transcript Features.</title>
        <authorList>
            <person name="Ramaprasad A."/>
            <person name="Mourier T."/>
            <person name="Naeem R."/>
            <person name="Malas T.B."/>
            <person name="Moussa E."/>
            <person name="Panigrahi A."/>
            <person name="Vermont S.J."/>
            <person name="Otto T.D."/>
            <person name="Wastling J."/>
            <person name="Pain A."/>
        </authorList>
    </citation>
    <scope>NUCLEOTIDE SEQUENCE</scope>
    <source>
        <strain evidence="8">Liverpool</strain>
    </source>
</reference>
<reference evidence="7" key="1">
    <citation type="submission" date="2011-02" db="EMBL/GenBank/DDBJ databases">
        <authorList>
            <person name="Aslett M."/>
        </authorList>
    </citation>
    <scope>NUCLEOTIDE SEQUENCE</scope>
    <source>
        <strain evidence="7">Liverpool</strain>
    </source>
</reference>
<dbReference type="eggNOG" id="KOG4419">
    <property type="taxonomic scope" value="Eukaryota"/>
</dbReference>
<keyword evidence="3" id="KW-0547">Nucleotide-binding</keyword>
<feature type="domain" description="5'-Nucleotidase C-terminal" evidence="6">
    <location>
        <begin position="486"/>
        <end position="649"/>
    </location>
</feature>
<evidence type="ECO:0000259" key="6">
    <source>
        <dbReference type="Pfam" id="PF02872"/>
    </source>
</evidence>
<dbReference type="EMBL" id="FR823392">
    <property type="protein sequence ID" value="CBZ55525.1"/>
    <property type="molecule type" value="Genomic_DNA"/>
</dbReference>
<dbReference type="SUPFAM" id="SSF56300">
    <property type="entry name" value="Metallo-dependent phosphatases"/>
    <property type="match status" value="1"/>
</dbReference>
<dbReference type="GO" id="GO:0016787">
    <property type="term" value="F:hydrolase activity"/>
    <property type="evidence" value="ECO:0007669"/>
    <property type="project" value="UniProtKB-KW"/>
</dbReference>
<proteinExistence type="inferred from homology"/>
<protein>
    <submittedName>
        <fullName evidence="8">Nucleotidase, putative</fullName>
    </submittedName>
    <submittedName>
        <fullName evidence="7">Putative nucleotidase</fullName>
    </submittedName>
</protein>